<comment type="caution">
    <text evidence="1">The sequence shown here is derived from an EMBL/GenBank/DDBJ whole genome shotgun (WGS) entry which is preliminary data.</text>
</comment>
<dbReference type="Proteomes" id="UP000004095">
    <property type="component" value="Unassembled WGS sequence"/>
</dbReference>
<proteinExistence type="predicted"/>
<dbReference type="AlphaFoldDB" id="A1ZIP1"/>
<accession>A1ZIP1</accession>
<evidence type="ECO:0000313" key="2">
    <source>
        <dbReference type="Proteomes" id="UP000004095"/>
    </source>
</evidence>
<evidence type="ECO:0000313" key="1">
    <source>
        <dbReference type="EMBL" id="EAY29909.1"/>
    </source>
</evidence>
<name>A1ZIP1_MICM2</name>
<sequence length="57" mass="6251">MQLLGGFGAVCIGVVQSSNYQMGAFDQIRKNQGRFGATGDILEAKWQLLGQKVRFCN</sequence>
<gene>
    <name evidence="1" type="ORF">M23134_05782</name>
</gene>
<keyword evidence="2" id="KW-1185">Reference proteome</keyword>
<protein>
    <submittedName>
        <fullName evidence="1">Uncharacterized protein</fullName>
    </submittedName>
</protein>
<reference evidence="1 2" key="1">
    <citation type="submission" date="2007-01" db="EMBL/GenBank/DDBJ databases">
        <authorList>
            <person name="Haygood M."/>
            <person name="Podell S."/>
            <person name="Anderson C."/>
            <person name="Hopkinson B."/>
            <person name="Roe K."/>
            <person name="Barbeau K."/>
            <person name="Gaasterland T."/>
            <person name="Ferriera S."/>
            <person name="Johnson J."/>
            <person name="Kravitz S."/>
            <person name="Beeson K."/>
            <person name="Sutton G."/>
            <person name="Rogers Y.-H."/>
            <person name="Friedman R."/>
            <person name="Frazier M."/>
            <person name="Venter J.C."/>
        </authorList>
    </citation>
    <scope>NUCLEOTIDE SEQUENCE [LARGE SCALE GENOMIC DNA]</scope>
    <source>
        <strain evidence="1 2">ATCC 23134</strain>
    </source>
</reference>
<organism evidence="1 2">
    <name type="scientific">Microscilla marina ATCC 23134</name>
    <dbReference type="NCBI Taxonomy" id="313606"/>
    <lineage>
        <taxon>Bacteria</taxon>
        <taxon>Pseudomonadati</taxon>
        <taxon>Bacteroidota</taxon>
        <taxon>Cytophagia</taxon>
        <taxon>Cytophagales</taxon>
        <taxon>Microscillaceae</taxon>
        <taxon>Microscilla</taxon>
    </lineage>
</organism>
<dbReference type="EMBL" id="AAWS01000009">
    <property type="protein sequence ID" value="EAY29909.1"/>
    <property type="molecule type" value="Genomic_DNA"/>
</dbReference>